<organism evidence="2 3">
    <name type="scientific">Didymodactylos carnosus</name>
    <dbReference type="NCBI Taxonomy" id="1234261"/>
    <lineage>
        <taxon>Eukaryota</taxon>
        <taxon>Metazoa</taxon>
        <taxon>Spiralia</taxon>
        <taxon>Gnathifera</taxon>
        <taxon>Rotifera</taxon>
        <taxon>Eurotatoria</taxon>
        <taxon>Bdelloidea</taxon>
        <taxon>Philodinida</taxon>
        <taxon>Philodinidae</taxon>
        <taxon>Didymodactylos</taxon>
    </lineage>
</organism>
<dbReference type="EMBL" id="CAJNOK010073487">
    <property type="protein sequence ID" value="CAF1668798.1"/>
    <property type="molecule type" value="Genomic_DNA"/>
</dbReference>
<dbReference type="InterPro" id="IPR006549">
    <property type="entry name" value="HAD-SF_hydro_IIIA"/>
</dbReference>
<dbReference type="AlphaFoldDB" id="A0A8S2YAD3"/>
<dbReference type="GO" id="GO:0003690">
    <property type="term" value="F:double-stranded DNA binding"/>
    <property type="evidence" value="ECO:0007669"/>
    <property type="project" value="TreeGrafter"/>
</dbReference>
<dbReference type="GO" id="GO:0006281">
    <property type="term" value="P:DNA repair"/>
    <property type="evidence" value="ECO:0007669"/>
    <property type="project" value="TreeGrafter"/>
</dbReference>
<evidence type="ECO:0000313" key="3">
    <source>
        <dbReference type="Proteomes" id="UP000682733"/>
    </source>
</evidence>
<dbReference type="PANTHER" id="PTHR12083:SF9">
    <property type="entry name" value="BIFUNCTIONAL POLYNUCLEOTIDE PHOSPHATASE_KINASE"/>
    <property type="match status" value="1"/>
</dbReference>
<dbReference type="InterPro" id="IPR013954">
    <property type="entry name" value="PNK3P"/>
</dbReference>
<dbReference type="InterPro" id="IPR036412">
    <property type="entry name" value="HAD-like_sf"/>
</dbReference>
<dbReference type="Proteomes" id="UP000682733">
    <property type="component" value="Unassembled WGS sequence"/>
</dbReference>
<gene>
    <name evidence="1" type="ORF">OVA965_LOCUS45616</name>
    <name evidence="2" type="ORF">TMI583_LOCUS49280</name>
</gene>
<dbReference type="SUPFAM" id="SSF56784">
    <property type="entry name" value="HAD-like"/>
    <property type="match status" value="1"/>
</dbReference>
<dbReference type="PANTHER" id="PTHR12083">
    <property type="entry name" value="BIFUNCTIONAL POLYNUCLEOTIDE PHOSPHATASE/KINASE"/>
    <property type="match status" value="1"/>
</dbReference>
<dbReference type="Proteomes" id="UP000677228">
    <property type="component" value="Unassembled WGS sequence"/>
</dbReference>
<dbReference type="Gene3D" id="3.40.50.1000">
    <property type="entry name" value="HAD superfamily/HAD-like"/>
    <property type="match status" value="1"/>
</dbReference>
<dbReference type="GO" id="GO:0046404">
    <property type="term" value="F:ATP-dependent polydeoxyribonucleotide 5'-hydroxyl-kinase activity"/>
    <property type="evidence" value="ECO:0007669"/>
    <property type="project" value="TreeGrafter"/>
</dbReference>
<sequence>ADDWVWWHKTVPQKLEEYHKNGYRLCIFTNQGGIEKHNTKLEDIKRKCETLIRETNAPIFVFIATGENHFRKPASAMYDFFIENCNQNVKVGQ</sequence>
<dbReference type="GO" id="GO:0046403">
    <property type="term" value="F:polynucleotide 3'-phosphatase activity"/>
    <property type="evidence" value="ECO:0007669"/>
    <property type="project" value="TreeGrafter"/>
</dbReference>
<feature type="non-terminal residue" evidence="2">
    <location>
        <position position="93"/>
    </location>
</feature>
<accession>A0A8S2YAD3</accession>
<dbReference type="NCBIfam" id="TIGR01662">
    <property type="entry name" value="HAD-SF-IIIA"/>
    <property type="match status" value="1"/>
</dbReference>
<dbReference type="Pfam" id="PF08645">
    <property type="entry name" value="PNK3P"/>
    <property type="match status" value="1"/>
</dbReference>
<comment type="caution">
    <text evidence="2">The sequence shown here is derived from an EMBL/GenBank/DDBJ whole genome shotgun (WGS) entry which is preliminary data.</text>
</comment>
<evidence type="ECO:0000313" key="2">
    <source>
        <dbReference type="EMBL" id="CAF4538700.1"/>
    </source>
</evidence>
<evidence type="ECO:0000313" key="1">
    <source>
        <dbReference type="EMBL" id="CAF1668798.1"/>
    </source>
</evidence>
<protein>
    <submittedName>
        <fullName evidence="2">Uncharacterized protein</fullName>
    </submittedName>
</protein>
<dbReference type="EMBL" id="CAJOBA010106332">
    <property type="protein sequence ID" value="CAF4538700.1"/>
    <property type="molecule type" value="Genomic_DNA"/>
</dbReference>
<reference evidence="2" key="1">
    <citation type="submission" date="2021-02" db="EMBL/GenBank/DDBJ databases">
        <authorList>
            <person name="Nowell W R."/>
        </authorList>
    </citation>
    <scope>NUCLEOTIDE SEQUENCE</scope>
</reference>
<name>A0A8S2YAD3_9BILA</name>
<dbReference type="InterPro" id="IPR023214">
    <property type="entry name" value="HAD_sf"/>
</dbReference>
<proteinExistence type="predicted"/>